<keyword evidence="2" id="KW-0804">Transcription</keyword>
<evidence type="ECO:0000259" key="3">
    <source>
        <dbReference type="Pfam" id="PF04967"/>
    </source>
</evidence>
<dbReference type="InterPro" id="IPR007050">
    <property type="entry name" value="HTH_bacterioopsin"/>
</dbReference>
<dbReference type="EMBL" id="CP096659">
    <property type="protein sequence ID" value="UPV75521.1"/>
    <property type="molecule type" value="Genomic_DNA"/>
</dbReference>
<dbReference type="SUPFAM" id="SSF88659">
    <property type="entry name" value="Sigma3 and sigma4 domains of RNA polymerase sigma factors"/>
    <property type="match status" value="1"/>
</dbReference>
<dbReference type="GeneID" id="72184632"/>
<dbReference type="Proteomes" id="UP000830729">
    <property type="component" value="Chromosome"/>
</dbReference>
<dbReference type="InterPro" id="IPR056493">
    <property type="entry name" value="HVO_0513_N"/>
</dbReference>
<dbReference type="InterPro" id="IPR036388">
    <property type="entry name" value="WH-like_DNA-bd_sf"/>
</dbReference>
<reference evidence="5 6" key="1">
    <citation type="submission" date="2022-04" db="EMBL/GenBank/DDBJ databases">
        <title>Diverse halophilic archaea isolated from saline environments.</title>
        <authorList>
            <person name="Cui H.-L."/>
        </authorList>
    </citation>
    <scope>NUCLEOTIDE SEQUENCE [LARGE SCALE GENOMIC DNA]</scope>
    <source>
        <strain evidence="5 6">XZYJT49</strain>
    </source>
</reference>
<dbReference type="PANTHER" id="PTHR34236">
    <property type="entry name" value="DIMETHYL SULFOXIDE REDUCTASE TRANSCRIPTIONAL ACTIVATOR"/>
    <property type="match status" value="1"/>
</dbReference>
<keyword evidence="6" id="KW-1185">Reference proteome</keyword>
<protein>
    <submittedName>
        <fullName evidence="5">Helix-turn-helix domain-containing protein</fullName>
    </submittedName>
</protein>
<dbReference type="Gene3D" id="1.10.10.10">
    <property type="entry name" value="Winged helix-like DNA-binding domain superfamily/Winged helix DNA-binding domain"/>
    <property type="match status" value="1"/>
</dbReference>
<organism evidence="5 6">
    <name type="scientific">Halorussus limi</name>
    <dbReference type="NCBI Taxonomy" id="2938695"/>
    <lineage>
        <taxon>Archaea</taxon>
        <taxon>Methanobacteriati</taxon>
        <taxon>Methanobacteriota</taxon>
        <taxon>Stenosarchaea group</taxon>
        <taxon>Halobacteria</taxon>
        <taxon>Halobacteriales</taxon>
        <taxon>Haladaptataceae</taxon>
        <taxon>Halorussus</taxon>
    </lineage>
</organism>
<name>A0A8U0HXS2_9EURY</name>
<dbReference type="PANTHER" id="PTHR34236:SF1">
    <property type="entry name" value="DIMETHYL SULFOXIDE REDUCTASE TRANSCRIPTIONAL ACTIVATOR"/>
    <property type="match status" value="1"/>
</dbReference>
<evidence type="ECO:0000313" key="5">
    <source>
        <dbReference type="EMBL" id="UPV75521.1"/>
    </source>
</evidence>
<evidence type="ECO:0000256" key="1">
    <source>
        <dbReference type="ARBA" id="ARBA00023015"/>
    </source>
</evidence>
<sequence>MRYARVRVTPTEGTGDHPLGARLAEVEGVERERVHRIELLDDGTGLLLAEASGDRDRYERVLADSEFVHDYAVTGAEGDWYAYVHFEPNERVRETLAAFRDSELMVEMPIEALPDGAREITFVGDEDAFAAAMPTDTDHYEVELLETGERPPRADDLFARLTERQREVLDAAVGLGYYENPRQATHEDVADELGVSPGTAGEHLRKIESRVFAQFARER</sequence>
<keyword evidence="1" id="KW-0805">Transcription regulation</keyword>
<dbReference type="Pfam" id="PF04967">
    <property type="entry name" value="HTH_10"/>
    <property type="match status" value="1"/>
</dbReference>
<accession>A0A8U0HXS2</accession>
<evidence type="ECO:0000256" key="2">
    <source>
        <dbReference type="ARBA" id="ARBA00023163"/>
    </source>
</evidence>
<evidence type="ECO:0000313" key="6">
    <source>
        <dbReference type="Proteomes" id="UP000830729"/>
    </source>
</evidence>
<proteinExistence type="predicted"/>
<gene>
    <name evidence="5" type="ORF">M0R89_05495</name>
</gene>
<dbReference type="Pfam" id="PF24278">
    <property type="entry name" value="HVO_0513_N"/>
    <property type="match status" value="1"/>
</dbReference>
<dbReference type="AlphaFoldDB" id="A0A8U0HXS2"/>
<feature type="domain" description="HVO-0513-like N-terminal" evidence="4">
    <location>
        <begin position="17"/>
        <end position="149"/>
    </location>
</feature>
<feature type="domain" description="HTH bat-type" evidence="3">
    <location>
        <begin position="161"/>
        <end position="212"/>
    </location>
</feature>
<evidence type="ECO:0000259" key="4">
    <source>
        <dbReference type="Pfam" id="PF24278"/>
    </source>
</evidence>
<dbReference type="RefSeq" id="WP_248651561.1">
    <property type="nucleotide sequence ID" value="NZ_CP096659.1"/>
</dbReference>
<dbReference type="InterPro" id="IPR013324">
    <property type="entry name" value="RNA_pol_sigma_r3/r4-like"/>
</dbReference>
<dbReference type="KEGG" id="halx:M0R89_05495"/>